<accession>A0ABT8KNY3</accession>
<name>A0ABT8KNY3_9BACT</name>
<organism evidence="2 3">
    <name type="scientific">Splendidivirga corallicola</name>
    <dbReference type="NCBI Taxonomy" id="3051826"/>
    <lineage>
        <taxon>Bacteria</taxon>
        <taxon>Pseudomonadati</taxon>
        <taxon>Bacteroidota</taxon>
        <taxon>Cytophagia</taxon>
        <taxon>Cytophagales</taxon>
        <taxon>Splendidivirgaceae</taxon>
        <taxon>Splendidivirga</taxon>
    </lineage>
</organism>
<dbReference type="Proteomes" id="UP001172082">
    <property type="component" value="Unassembled WGS sequence"/>
</dbReference>
<feature type="domain" description="N-acetyltransferase" evidence="1">
    <location>
        <begin position="1"/>
        <end position="147"/>
    </location>
</feature>
<comment type="caution">
    <text evidence="2">The sequence shown here is derived from an EMBL/GenBank/DDBJ whole genome shotgun (WGS) entry which is preliminary data.</text>
</comment>
<gene>
    <name evidence="2" type="ORF">QQ008_11130</name>
</gene>
<dbReference type="CDD" id="cd04301">
    <property type="entry name" value="NAT_SF"/>
    <property type="match status" value="1"/>
</dbReference>
<dbReference type="InterPro" id="IPR016181">
    <property type="entry name" value="Acyl_CoA_acyltransferase"/>
</dbReference>
<dbReference type="EMBL" id="JAUJEA010000003">
    <property type="protein sequence ID" value="MDN5201923.1"/>
    <property type="molecule type" value="Genomic_DNA"/>
</dbReference>
<evidence type="ECO:0000259" key="1">
    <source>
        <dbReference type="PROSITE" id="PS51186"/>
    </source>
</evidence>
<protein>
    <submittedName>
        <fullName evidence="2">GNAT family N-acetyltransferase</fullName>
    </submittedName>
</protein>
<reference evidence="2" key="1">
    <citation type="submission" date="2023-06" db="EMBL/GenBank/DDBJ databases">
        <title>Genomic of Parafulvivirga corallium.</title>
        <authorList>
            <person name="Wang G."/>
        </authorList>
    </citation>
    <scope>NUCLEOTIDE SEQUENCE</scope>
    <source>
        <strain evidence="2">BMA10</strain>
    </source>
</reference>
<keyword evidence="3" id="KW-1185">Reference proteome</keyword>
<dbReference type="Pfam" id="PF00583">
    <property type="entry name" value="Acetyltransf_1"/>
    <property type="match status" value="1"/>
</dbReference>
<dbReference type="SUPFAM" id="SSF55729">
    <property type="entry name" value="Acyl-CoA N-acyltransferases (Nat)"/>
    <property type="match status" value="1"/>
</dbReference>
<proteinExistence type="predicted"/>
<evidence type="ECO:0000313" key="3">
    <source>
        <dbReference type="Proteomes" id="UP001172082"/>
    </source>
</evidence>
<dbReference type="Gene3D" id="3.40.630.30">
    <property type="match status" value="1"/>
</dbReference>
<dbReference type="PROSITE" id="PS51186">
    <property type="entry name" value="GNAT"/>
    <property type="match status" value="1"/>
</dbReference>
<dbReference type="RefSeq" id="WP_346751947.1">
    <property type="nucleotide sequence ID" value="NZ_JAUJEA010000003.1"/>
</dbReference>
<sequence>MTIRLYKETDKRQLIELLRLNTPAYFDPSEEQEFIEYLDNESKNYFVVEEGNKILGCGGFNLLEGKEVVRISWDIFHPDSQGKGLGSSLIEFRIEQITRIPEVKIIAVRTSQLAFKFYEKFGFKLKETIKDFWAKGFDLYNMELSLERQ</sequence>
<evidence type="ECO:0000313" key="2">
    <source>
        <dbReference type="EMBL" id="MDN5201923.1"/>
    </source>
</evidence>
<dbReference type="InterPro" id="IPR000182">
    <property type="entry name" value="GNAT_dom"/>
</dbReference>